<feature type="transmembrane region" description="Helical" evidence="1">
    <location>
        <begin position="20"/>
        <end position="37"/>
    </location>
</feature>
<dbReference type="PANTHER" id="PTHR28026:SF9">
    <property type="entry name" value="2-HYDROXY-PALMITIC ACID DIOXYGENASE MPO1"/>
    <property type="match status" value="1"/>
</dbReference>
<evidence type="ECO:0000313" key="2">
    <source>
        <dbReference type="EMBL" id="CDM66637.1"/>
    </source>
</evidence>
<evidence type="ECO:0000313" key="3">
    <source>
        <dbReference type="Proteomes" id="UP000031518"/>
    </source>
</evidence>
<gene>
    <name evidence="2" type="ORF">PYK22_02670</name>
</gene>
<evidence type="ECO:0008006" key="4">
    <source>
        <dbReference type="Google" id="ProtNLM"/>
    </source>
</evidence>
<evidence type="ECO:0000256" key="1">
    <source>
        <dbReference type="SAM" id="Phobius"/>
    </source>
</evidence>
<keyword evidence="1" id="KW-0472">Membrane</keyword>
<dbReference type="GO" id="GO:0046521">
    <property type="term" value="P:sphingoid catabolic process"/>
    <property type="evidence" value="ECO:0007669"/>
    <property type="project" value="TreeGrafter"/>
</dbReference>
<dbReference type="STRING" id="454194.PYK22_02670"/>
<dbReference type="GO" id="GO:0016020">
    <property type="term" value="C:membrane"/>
    <property type="evidence" value="ECO:0007669"/>
    <property type="project" value="GOC"/>
</dbReference>
<dbReference type="AlphaFoldDB" id="A0A0B6X0Y8"/>
<reference evidence="2 3" key="1">
    <citation type="submission" date="2013-12" db="EMBL/GenBank/DDBJ databases">
        <authorList>
            <person name="Stott M."/>
        </authorList>
    </citation>
    <scope>NUCLEOTIDE SEQUENCE [LARGE SCALE GENOMIC DNA]</scope>
    <source>
        <strain evidence="2 3">K22</strain>
    </source>
</reference>
<dbReference type="InterPro" id="IPR009305">
    <property type="entry name" value="Mpo1-like"/>
</dbReference>
<dbReference type="Pfam" id="PF06127">
    <property type="entry name" value="Mpo1-like"/>
    <property type="match status" value="1"/>
</dbReference>
<accession>A0A0B6X0Y8</accession>
<keyword evidence="1" id="KW-0812">Transmembrane</keyword>
<dbReference type="RefSeq" id="WP_041979007.1">
    <property type="nucleotide sequence ID" value="NZ_CBXV010000008.1"/>
</dbReference>
<dbReference type="PANTHER" id="PTHR28026">
    <property type="entry name" value="DUF962 DOMAIN PROTEIN (AFU_ORTHOLOGUE AFUA_8G05310)"/>
    <property type="match status" value="1"/>
</dbReference>
<sequence length="97" mass="11305">MPSSLMQSYREKHRHPVNKLLHTIGIPMIAISLPLFFFNWRVALALFTGGWILQFVGHFIEGNQPAFLRNPIYLLIGLLWFLRRIGEALHLVRPAER</sequence>
<reference evidence="2 3" key="2">
    <citation type="submission" date="2015-01" db="EMBL/GenBank/DDBJ databases">
        <title>Complete genome sequence of Pyrinomonas methylaliphatogenes type strain K22T.</title>
        <authorList>
            <person name="Lee K.C.Y."/>
            <person name="Power J.F."/>
            <person name="Dunfield P.F."/>
            <person name="Morgan X.C."/>
            <person name="Huttenhower C."/>
            <person name="Stott M.B."/>
        </authorList>
    </citation>
    <scope>NUCLEOTIDE SEQUENCE [LARGE SCALE GENOMIC DNA]</scope>
    <source>
        <strain evidence="2 3">K22</strain>
    </source>
</reference>
<dbReference type="OrthoDB" id="5515308at2"/>
<keyword evidence="1" id="KW-1133">Transmembrane helix</keyword>
<dbReference type="EMBL" id="CBXV010000008">
    <property type="protein sequence ID" value="CDM66637.1"/>
    <property type="molecule type" value="Genomic_DNA"/>
</dbReference>
<organism evidence="2 3">
    <name type="scientific">Pyrinomonas methylaliphatogenes</name>
    <dbReference type="NCBI Taxonomy" id="454194"/>
    <lineage>
        <taxon>Bacteria</taxon>
        <taxon>Pseudomonadati</taxon>
        <taxon>Acidobacteriota</taxon>
        <taxon>Blastocatellia</taxon>
        <taxon>Blastocatellales</taxon>
        <taxon>Pyrinomonadaceae</taxon>
        <taxon>Pyrinomonas</taxon>
    </lineage>
</organism>
<proteinExistence type="predicted"/>
<protein>
    <recommendedName>
        <fullName evidence="4">DUF962 domain-containing protein</fullName>
    </recommendedName>
</protein>
<dbReference type="Proteomes" id="UP000031518">
    <property type="component" value="Unassembled WGS sequence"/>
</dbReference>
<keyword evidence="3" id="KW-1185">Reference proteome</keyword>
<name>A0A0B6X0Y8_9BACT</name>